<feature type="transmembrane region" description="Helical" evidence="8">
    <location>
        <begin position="132"/>
        <end position="157"/>
    </location>
</feature>
<feature type="transmembrane region" description="Helical" evidence="8">
    <location>
        <begin position="169"/>
        <end position="191"/>
    </location>
</feature>
<feature type="transmembrane region" description="Helical" evidence="8">
    <location>
        <begin position="78"/>
        <end position="96"/>
    </location>
</feature>
<comment type="similarity">
    <text evidence="2 8">Belongs to the 4-toluene sulfonate uptake permease (TSUP) (TC 2.A.102) family.</text>
</comment>
<dbReference type="GO" id="GO:0005886">
    <property type="term" value="C:plasma membrane"/>
    <property type="evidence" value="ECO:0007669"/>
    <property type="project" value="UniProtKB-SubCell"/>
</dbReference>
<dbReference type="PANTHER" id="PTHR30269">
    <property type="entry name" value="TRANSMEMBRANE PROTEIN YFCA"/>
    <property type="match status" value="1"/>
</dbReference>
<dbReference type="InterPro" id="IPR002781">
    <property type="entry name" value="TM_pro_TauE-like"/>
</dbReference>
<accession>A0A0E3BY55</accession>
<proteinExistence type="inferred from homology"/>
<evidence type="ECO:0000256" key="1">
    <source>
        <dbReference type="ARBA" id="ARBA00004651"/>
    </source>
</evidence>
<reference evidence="9 10" key="1">
    <citation type="submission" date="2013-09" db="EMBL/GenBank/DDBJ databases">
        <title>High correlation between genotypes and phenotypes of environmental bacteria Comamonas testosteroni strains.</title>
        <authorList>
            <person name="Liu L."/>
            <person name="Zhu W."/>
            <person name="Xia X."/>
            <person name="Xu B."/>
            <person name="Luo M."/>
            <person name="Wang G."/>
        </authorList>
    </citation>
    <scope>NUCLEOTIDE SEQUENCE [LARGE SCALE GENOMIC DNA]</scope>
    <source>
        <strain evidence="9 10">DF2</strain>
    </source>
</reference>
<evidence type="ECO:0000256" key="3">
    <source>
        <dbReference type="ARBA" id="ARBA00022448"/>
    </source>
</evidence>
<dbReference type="PANTHER" id="PTHR30269:SF32">
    <property type="entry name" value="MEMBRANE TRANSPORTER PROTEIN-RELATED"/>
    <property type="match status" value="1"/>
</dbReference>
<protein>
    <recommendedName>
        <fullName evidence="8">Probable membrane transporter protein</fullName>
    </recommendedName>
</protein>
<evidence type="ECO:0000256" key="6">
    <source>
        <dbReference type="ARBA" id="ARBA00022989"/>
    </source>
</evidence>
<comment type="subcellular location">
    <subcellularLocation>
        <location evidence="1 8">Cell membrane</location>
        <topology evidence="1 8">Multi-pass membrane protein</topology>
    </subcellularLocation>
</comment>
<evidence type="ECO:0000256" key="4">
    <source>
        <dbReference type="ARBA" id="ARBA00022475"/>
    </source>
</evidence>
<keyword evidence="10" id="KW-1185">Reference proteome</keyword>
<dbReference type="Pfam" id="PF01925">
    <property type="entry name" value="TauE"/>
    <property type="match status" value="1"/>
</dbReference>
<organism evidence="9 10">
    <name type="scientific">Comamonas thiooxydans</name>
    <dbReference type="NCBI Taxonomy" id="363952"/>
    <lineage>
        <taxon>Bacteria</taxon>
        <taxon>Pseudomonadati</taxon>
        <taxon>Pseudomonadota</taxon>
        <taxon>Betaproteobacteria</taxon>
        <taxon>Burkholderiales</taxon>
        <taxon>Comamonadaceae</taxon>
        <taxon>Comamonas</taxon>
    </lineage>
</organism>
<evidence type="ECO:0000256" key="8">
    <source>
        <dbReference type="RuleBase" id="RU363041"/>
    </source>
</evidence>
<keyword evidence="6 8" id="KW-1133">Transmembrane helix</keyword>
<keyword evidence="4 8" id="KW-1003">Cell membrane</keyword>
<dbReference type="Proteomes" id="UP000029549">
    <property type="component" value="Unassembled WGS sequence"/>
</dbReference>
<evidence type="ECO:0000256" key="5">
    <source>
        <dbReference type="ARBA" id="ARBA00022692"/>
    </source>
</evidence>
<dbReference type="InterPro" id="IPR052017">
    <property type="entry name" value="TSUP"/>
</dbReference>
<gene>
    <name evidence="9" type="ORF">P608_05060</name>
</gene>
<dbReference type="EMBL" id="AWTP01000046">
    <property type="protein sequence ID" value="KGH18530.1"/>
    <property type="molecule type" value="Genomic_DNA"/>
</dbReference>
<name>A0A0E3BY55_9BURK</name>
<evidence type="ECO:0000256" key="7">
    <source>
        <dbReference type="ARBA" id="ARBA00023136"/>
    </source>
</evidence>
<evidence type="ECO:0000256" key="2">
    <source>
        <dbReference type="ARBA" id="ARBA00009142"/>
    </source>
</evidence>
<evidence type="ECO:0000313" key="10">
    <source>
        <dbReference type="Proteomes" id="UP000029549"/>
    </source>
</evidence>
<keyword evidence="5 8" id="KW-0812">Transmembrane</keyword>
<evidence type="ECO:0000313" key="9">
    <source>
        <dbReference type="EMBL" id="KGH18530.1"/>
    </source>
</evidence>
<dbReference type="AlphaFoldDB" id="A0A0E3BY55"/>
<keyword evidence="7 8" id="KW-0472">Membrane</keyword>
<feature type="transmembrane region" description="Helical" evidence="8">
    <location>
        <begin position="34"/>
        <end position="57"/>
    </location>
</feature>
<sequence length="253" mass="26147">MMWNEGWMAAAAIAVFGLAGCVKGVVGLGLPTVSMALLAVFMSPAQAAALLLLPSLVTNLVQMRPVAGLRALLQRLGWMQLGIVLGTLGGVALWGGVGSLSAARPALGLALVMYALWGLSGLRWQTPAPHQAWLGAACGLLTGAITAVTGVFVVPAVAFLQSLGLARPALMQAMGLCFTTSTLALGAGLFWKGQGLGAQAQEMGLGLLASALMLIPALAGMHWGELLREKLSPELFRKLLMLSLLALGVYLCF</sequence>
<comment type="caution">
    <text evidence="9">The sequence shown here is derived from an EMBL/GenBank/DDBJ whole genome shotgun (WGS) entry which is preliminary data.</text>
</comment>
<feature type="transmembrane region" description="Helical" evidence="8">
    <location>
        <begin position="203"/>
        <end position="223"/>
    </location>
</feature>
<keyword evidence="3" id="KW-0813">Transport</keyword>
<feature type="transmembrane region" description="Helical" evidence="8">
    <location>
        <begin position="102"/>
        <end position="120"/>
    </location>
</feature>